<dbReference type="EMBL" id="FOIN01000041">
    <property type="protein sequence ID" value="SET77759.1"/>
    <property type="molecule type" value="Genomic_DNA"/>
</dbReference>
<sequence length="149" mass="17174">MRYYQFVSLGTSNSKLVNVALSQVGNQGGIPYWSWYGYSSRVEWCACFISWCAYQSGDLDISIPKFSVVKDGIQYYQDKGQWKDKNHIPKTGDLIFFDWQQDGISDHVGIIERVENNIIYTIEGNSSNQVKRNNYLLKSKVIFGYSQIN</sequence>
<dbReference type="SUPFAM" id="SSF54001">
    <property type="entry name" value="Cysteine proteinases"/>
    <property type="match status" value="1"/>
</dbReference>
<protein>
    <submittedName>
        <fullName evidence="2">CHAP domain-containing protein</fullName>
    </submittedName>
</protein>
<reference evidence="3" key="1">
    <citation type="submission" date="2016-10" db="EMBL/GenBank/DDBJ databases">
        <authorList>
            <person name="Varghese N."/>
            <person name="Submissions S."/>
        </authorList>
    </citation>
    <scope>NUCLEOTIDE SEQUENCE [LARGE SCALE GENOMIC DNA]</scope>
    <source>
        <strain evidence="3">DSM 1551</strain>
    </source>
</reference>
<dbReference type="AlphaFoldDB" id="A0A1I0H242"/>
<dbReference type="InterPro" id="IPR038765">
    <property type="entry name" value="Papain-like_cys_pep_sf"/>
</dbReference>
<name>A0A1I0H242_9FIRM</name>
<dbReference type="RefSeq" id="WP_257607936.1">
    <property type="nucleotide sequence ID" value="NZ_CANTIP010000068.1"/>
</dbReference>
<dbReference type="InterPro" id="IPR007921">
    <property type="entry name" value="CHAP_dom"/>
</dbReference>
<proteinExistence type="predicted"/>
<evidence type="ECO:0000259" key="1">
    <source>
        <dbReference type="Pfam" id="PF05257"/>
    </source>
</evidence>
<gene>
    <name evidence="2" type="ORF">SAMN04489758_1416</name>
</gene>
<organism evidence="2 3">
    <name type="scientific">Thomasclavelia cocleata</name>
    <dbReference type="NCBI Taxonomy" id="69824"/>
    <lineage>
        <taxon>Bacteria</taxon>
        <taxon>Bacillati</taxon>
        <taxon>Bacillota</taxon>
        <taxon>Erysipelotrichia</taxon>
        <taxon>Erysipelotrichales</taxon>
        <taxon>Coprobacillaceae</taxon>
        <taxon>Thomasclavelia</taxon>
    </lineage>
</organism>
<evidence type="ECO:0000313" key="3">
    <source>
        <dbReference type="Proteomes" id="UP000198558"/>
    </source>
</evidence>
<evidence type="ECO:0000313" key="2">
    <source>
        <dbReference type="EMBL" id="SET77759.1"/>
    </source>
</evidence>
<dbReference type="Pfam" id="PF05257">
    <property type="entry name" value="CHAP"/>
    <property type="match status" value="1"/>
</dbReference>
<dbReference type="Proteomes" id="UP000198558">
    <property type="component" value="Unassembled WGS sequence"/>
</dbReference>
<feature type="domain" description="Peptidase C51" evidence="1">
    <location>
        <begin position="38"/>
        <end position="125"/>
    </location>
</feature>
<keyword evidence="3" id="KW-1185">Reference proteome</keyword>
<dbReference type="Gene3D" id="3.90.1720.10">
    <property type="entry name" value="endopeptidase domain like (from Nostoc punctiforme)"/>
    <property type="match status" value="1"/>
</dbReference>
<accession>A0A1I0H242</accession>